<protein>
    <submittedName>
        <fullName evidence="2">Uncharacterized protein</fullName>
    </submittedName>
</protein>
<dbReference type="Proteomes" id="UP001556367">
    <property type="component" value="Unassembled WGS sequence"/>
</dbReference>
<keyword evidence="3" id="KW-1185">Reference proteome</keyword>
<sequence length="102" mass="11129">MITTKYKGHPGQLYANYQRLPQVQSNIMQGTEHSSHEPLEVADPTGFPTAKVDDKADTSGTAAPNQAAMGTNRDATLARWPSHNAWFKAATSVLDDSEDQKD</sequence>
<evidence type="ECO:0000256" key="1">
    <source>
        <dbReference type="SAM" id="MobiDB-lite"/>
    </source>
</evidence>
<gene>
    <name evidence="2" type="ORF">HGRIS_008780</name>
</gene>
<evidence type="ECO:0000313" key="2">
    <source>
        <dbReference type="EMBL" id="KAL0952167.1"/>
    </source>
</evidence>
<organism evidence="2 3">
    <name type="scientific">Hohenbuehelia grisea</name>
    <dbReference type="NCBI Taxonomy" id="104357"/>
    <lineage>
        <taxon>Eukaryota</taxon>
        <taxon>Fungi</taxon>
        <taxon>Dikarya</taxon>
        <taxon>Basidiomycota</taxon>
        <taxon>Agaricomycotina</taxon>
        <taxon>Agaricomycetes</taxon>
        <taxon>Agaricomycetidae</taxon>
        <taxon>Agaricales</taxon>
        <taxon>Pleurotineae</taxon>
        <taxon>Pleurotaceae</taxon>
        <taxon>Hohenbuehelia</taxon>
    </lineage>
</organism>
<dbReference type="EMBL" id="JASNQZ010000011">
    <property type="protein sequence ID" value="KAL0952167.1"/>
    <property type="molecule type" value="Genomic_DNA"/>
</dbReference>
<proteinExistence type="predicted"/>
<evidence type="ECO:0000313" key="3">
    <source>
        <dbReference type="Proteomes" id="UP001556367"/>
    </source>
</evidence>
<comment type="caution">
    <text evidence="2">The sequence shown here is derived from an EMBL/GenBank/DDBJ whole genome shotgun (WGS) entry which is preliminary data.</text>
</comment>
<name>A0ABR3J9C1_9AGAR</name>
<accession>A0ABR3J9C1</accession>
<reference evidence="3" key="1">
    <citation type="submission" date="2024-06" db="EMBL/GenBank/DDBJ databases">
        <title>Multi-omics analyses provide insights into the biosynthesis of the anticancer antibiotic pleurotin in Hohenbuehelia grisea.</title>
        <authorList>
            <person name="Weaver J.A."/>
            <person name="Alberti F."/>
        </authorList>
    </citation>
    <scope>NUCLEOTIDE SEQUENCE [LARGE SCALE GENOMIC DNA]</scope>
    <source>
        <strain evidence="3">T-177</strain>
    </source>
</reference>
<feature type="region of interest" description="Disordered" evidence="1">
    <location>
        <begin position="29"/>
        <end position="72"/>
    </location>
</feature>